<evidence type="ECO:0000313" key="4">
    <source>
        <dbReference type="EMBL" id="PST81846.1"/>
    </source>
</evidence>
<dbReference type="OrthoDB" id="9815709at2"/>
<feature type="region of interest" description="Disordered" evidence="2">
    <location>
        <begin position="109"/>
        <end position="136"/>
    </location>
</feature>
<sequence length="136" mass="15418">MEHVPEGLIQELEFRTSRSGGSGGQHVNKVATKVELVFNIMQSAVLSDTQKLKLTERLANRLDKSGNLHVVSQESRSQLFNRETAIEKFLTVIGRALLVPKTRKPTRIPKSIIAKRLDQKKRTAEKKSARRRPFTD</sequence>
<dbReference type="AlphaFoldDB" id="A0A2T3HHB4"/>
<dbReference type="PROSITE" id="PS00745">
    <property type="entry name" value="RF_PROK_I"/>
    <property type="match status" value="1"/>
</dbReference>
<dbReference type="EMBL" id="PYLS01000008">
    <property type="protein sequence ID" value="PST81846.1"/>
    <property type="molecule type" value="Genomic_DNA"/>
</dbReference>
<proteinExistence type="inferred from homology"/>
<organism evidence="4 5">
    <name type="scientific">Pedobacter yulinensis</name>
    <dbReference type="NCBI Taxonomy" id="2126353"/>
    <lineage>
        <taxon>Bacteria</taxon>
        <taxon>Pseudomonadati</taxon>
        <taxon>Bacteroidota</taxon>
        <taxon>Sphingobacteriia</taxon>
        <taxon>Sphingobacteriales</taxon>
        <taxon>Sphingobacteriaceae</taxon>
        <taxon>Pedobacter</taxon>
    </lineage>
</organism>
<keyword evidence="4" id="KW-0378">Hydrolase</keyword>
<dbReference type="InterPro" id="IPR000352">
    <property type="entry name" value="Pep_chain_release_fac_I"/>
</dbReference>
<dbReference type="GO" id="GO:0043022">
    <property type="term" value="F:ribosome binding"/>
    <property type="evidence" value="ECO:0007669"/>
    <property type="project" value="TreeGrafter"/>
</dbReference>
<comment type="caution">
    <text evidence="4">The sequence shown here is derived from an EMBL/GenBank/DDBJ whole genome shotgun (WGS) entry which is preliminary data.</text>
</comment>
<comment type="similarity">
    <text evidence="1">Belongs to the prokaryotic/mitochondrial release factor family.</text>
</comment>
<keyword evidence="5" id="KW-1185">Reference proteome</keyword>
<feature type="domain" description="Prokaryotic-type class I peptide chain release factors" evidence="3">
    <location>
        <begin position="18"/>
        <end position="34"/>
    </location>
</feature>
<dbReference type="NCBIfam" id="NF006718">
    <property type="entry name" value="PRK09256.1"/>
    <property type="match status" value="1"/>
</dbReference>
<accession>A0A2T3HHB4</accession>
<feature type="compositionally biased region" description="Basic and acidic residues" evidence="2">
    <location>
        <begin position="115"/>
        <end position="136"/>
    </location>
</feature>
<dbReference type="Proteomes" id="UP000240912">
    <property type="component" value="Unassembled WGS sequence"/>
</dbReference>
<evidence type="ECO:0000259" key="3">
    <source>
        <dbReference type="PROSITE" id="PS00745"/>
    </source>
</evidence>
<dbReference type="Gene3D" id="3.30.160.20">
    <property type="match status" value="1"/>
</dbReference>
<protein>
    <submittedName>
        <fullName evidence="4">Aminoacyl-tRNA hydrolase</fullName>
    </submittedName>
</protein>
<dbReference type="RefSeq" id="WP_107217436.1">
    <property type="nucleotide sequence ID" value="NZ_KZ686272.1"/>
</dbReference>
<dbReference type="SUPFAM" id="SSF75620">
    <property type="entry name" value="Release factor"/>
    <property type="match status" value="1"/>
</dbReference>
<reference evidence="4 5" key="1">
    <citation type="submission" date="2018-03" db="EMBL/GenBank/DDBJ databases">
        <authorList>
            <person name="Keele B.F."/>
        </authorList>
    </citation>
    <scope>NUCLEOTIDE SEQUENCE [LARGE SCALE GENOMIC DNA]</scope>
    <source>
        <strain evidence="4 5">YL28-9</strain>
    </source>
</reference>
<evidence type="ECO:0000256" key="1">
    <source>
        <dbReference type="ARBA" id="ARBA00010835"/>
    </source>
</evidence>
<dbReference type="PANTHER" id="PTHR47814:SF1">
    <property type="entry name" value="PEPTIDYL-TRNA HYDROLASE ARFB"/>
    <property type="match status" value="1"/>
</dbReference>
<dbReference type="PANTHER" id="PTHR47814">
    <property type="entry name" value="PEPTIDYL-TRNA HYDROLASE ARFB"/>
    <property type="match status" value="1"/>
</dbReference>
<dbReference type="GO" id="GO:0003747">
    <property type="term" value="F:translation release factor activity"/>
    <property type="evidence" value="ECO:0007669"/>
    <property type="project" value="InterPro"/>
</dbReference>
<name>A0A2T3HHB4_9SPHI</name>
<dbReference type="GO" id="GO:0004045">
    <property type="term" value="F:peptidyl-tRNA hydrolase activity"/>
    <property type="evidence" value="ECO:0007669"/>
    <property type="project" value="TreeGrafter"/>
</dbReference>
<dbReference type="Pfam" id="PF00472">
    <property type="entry name" value="RF-1"/>
    <property type="match status" value="1"/>
</dbReference>
<dbReference type="GO" id="GO:0072344">
    <property type="term" value="P:rescue of stalled ribosome"/>
    <property type="evidence" value="ECO:0007669"/>
    <property type="project" value="TreeGrafter"/>
</dbReference>
<evidence type="ECO:0000256" key="2">
    <source>
        <dbReference type="SAM" id="MobiDB-lite"/>
    </source>
</evidence>
<evidence type="ECO:0000313" key="5">
    <source>
        <dbReference type="Proteomes" id="UP000240912"/>
    </source>
</evidence>
<dbReference type="InterPro" id="IPR045853">
    <property type="entry name" value="Pep_chain_release_fac_I_sf"/>
</dbReference>
<gene>
    <name evidence="4" type="ORF">C7T94_17795</name>
</gene>